<accession>A0AAE3T9G4</accession>
<dbReference type="Proteomes" id="UP001220964">
    <property type="component" value="Unassembled WGS sequence"/>
</dbReference>
<comment type="caution">
    <text evidence="1">The sequence shown here is derived from an EMBL/GenBank/DDBJ whole genome shotgun (WGS) entry which is preliminary data.</text>
</comment>
<dbReference type="EMBL" id="JARGYC010000020">
    <property type="protein sequence ID" value="MDF0600999.1"/>
    <property type="molecule type" value="Genomic_DNA"/>
</dbReference>
<reference evidence="1" key="1">
    <citation type="submission" date="2023-03" db="EMBL/GenBank/DDBJ databases">
        <title>Multiphase analysis and comparison of six strains from genera Psychromarinibacter, Lutimaribacter, and Maritimibacter, including a novel species: Psychromarinibacter sediminicola sp. nov.</title>
        <authorList>
            <person name="Wang Y.-H."/>
            <person name="Ye M.-Q."/>
            <person name="Du Z.-J."/>
        </authorList>
    </citation>
    <scope>NUCLEOTIDE SEQUENCE</scope>
    <source>
        <strain evidence="1">C21-152</strain>
    </source>
</reference>
<protein>
    <submittedName>
        <fullName evidence="1">Uncharacterized protein</fullName>
    </submittedName>
</protein>
<name>A0AAE3T9G4_9RHOB</name>
<sequence length="86" mass="9769">MTPEEIDRAGLIRESYRIEGISAEECRSIFMDWALQLPDGIDVRDAIGRLLAFYGQEGHPMTVVLREGLAAPRRPRRRGGWSGRRS</sequence>
<evidence type="ECO:0000313" key="2">
    <source>
        <dbReference type="Proteomes" id="UP001220964"/>
    </source>
</evidence>
<gene>
    <name evidence="1" type="ORF">P1J78_09685</name>
</gene>
<dbReference type="AlphaFoldDB" id="A0AAE3T9G4"/>
<keyword evidence="2" id="KW-1185">Reference proteome</keyword>
<evidence type="ECO:0000313" key="1">
    <source>
        <dbReference type="EMBL" id="MDF0600999.1"/>
    </source>
</evidence>
<dbReference type="RefSeq" id="WP_275567141.1">
    <property type="nucleotide sequence ID" value="NZ_JARGYC010000020.1"/>
</dbReference>
<proteinExistence type="predicted"/>
<organism evidence="1 2">
    <name type="scientific">Psychromarinibacter sediminicola</name>
    <dbReference type="NCBI Taxonomy" id="3033385"/>
    <lineage>
        <taxon>Bacteria</taxon>
        <taxon>Pseudomonadati</taxon>
        <taxon>Pseudomonadota</taxon>
        <taxon>Alphaproteobacteria</taxon>
        <taxon>Rhodobacterales</taxon>
        <taxon>Paracoccaceae</taxon>
        <taxon>Psychromarinibacter</taxon>
    </lineage>
</organism>